<dbReference type="RefSeq" id="WP_313983443.1">
    <property type="nucleotide sequence ID" value="NZ_JASJOS010000011.1"/>
</dbReference>
<evidence type="ECO:0000313" key="2">
    <source>
        <dbReference type="Proteomes" id="UP001241110"/>
    </source>
</evidence>
<comment type="caution">
    <text evidence="1">The sequence shown here is derived from an EMBL/GenBank/DDBJ whole genome shotgun (WGS) entry which is preliminary data.</text>
</comment>
<evidence type="ECO:0000313" key="1">
    <source>
        <dbReference type="EMBL" id="MDJ1483503.1"/>
    </source>
</evidence>
<accession>A0AAE3QVU2</accession>
<organism evidence="1 2">
    <name type="scientific">Xanthocytophaga flava</name>
    <dbReference type="NCBI Taxonomy" id="3048013"/>
    <lineage>
        <taxon>Bacteria</taxon>
        <taxon>Pseudomonadati</taxon>
        <taxon>Bacteroidota</taxon>
        <taxon>Cytophagia</taxon>
        <taxon>Cytophagales</taxon>
        <taxon>Rhodocytophagaceae</taxon>
        <taxon>Xanthocytophaga</taxon>
    </lineage>
</organism>
<gene>
    <name evidence="1" type="ORF">QNI16_23595</name>
</gene>
<protein>
    <submittedName>
        <fullName evidence="1">Uncharacterized protein</fullName>
    </submittedName>
</protein>
<dbReference type="EMBL" id="JASJOS010000011">
    <property type="protein sequence ID" value="MDJ1483503.1"/>
    <property type="molecule type" value="Genomic_DNA"/>
</dbReference>
<dbReference type="Proteomes" id="UP001241110">
    <property type="component" value="Unassembled WGS sequence"/>
</dbReference>
<dbReference type="AlphaFoldDB" id="A0AAE3QVU2"/>
<name>A0AAE3QVU2_9BACT</name>
<sequence>MAFEINSNKILINDLTSEEILNTISNKLEFLDDVELQLDLLKQLISYYSGIDIFEDQNLLVCKKKVDSKGLIYSTSEVQNDFNDILDRKLAISSITGYLIGWREALKDPKVSILKHSWLKFDITEVLSKNGILIKDGRKYRFRDGIKDEIGITSLNYILCEVNAFRGNPGPEAKLEFYSSFLKFSHNTSWKKWVQEKRGEGIKNNCLDFYQEIKRLLIHFFPYFPKNGEN</sequence>
<proteinExistence type="predicted"/>
<reference evidence="1" key="1">
    <citation type="submission" date="2023-05" db="EMBL/GenBank/DDBJ databases">
        <authorList>
            <person name="Zhang X."/>
        </authorList>
    </citation>
    <scope>NUCLEOTIDE SEQUENCE</scope>
    <source>
        <strain evidence="1">YF14B1</strain>
    </source>
</reference>